<proteinExistence type="predicted"/>
<evidence type="ECO:0000313" key="1">
    <source>
        <dbReference type="EMBL" id="KPJ68255.1"/>
    </source>
</evidence>
<reference evidence="1 2" key="1">
    <citation type="journal article" date="2015" name="Microbiome">
        <title>Genomic resolution of linkages in carbon, nitrogen, and sulfur cycling among widespread estuary sediment bacteria.</title>
        <authorList>
            <person name="Baker B.J."/>
            <person name="Lazar C.S."/>
            <person name="Teske A.P."/>
            <person name="Dick G.J."/>
        </authorList>
    </citation>
    <scope>NUCLEOTIDE SEQUENCE [LARGE SCALE GENOMIC DNA]</scope>
    <source>
        <strain evidence="1">DG_54_3</strain>
    </source>
</reference>
<protein>
    <submittedName>
        <fullName evidence="1">Uncharacterized protein</fullName>
    </submittedName>
</protein>
<accession>A0A0S7Y1C0</accession>
<sequence>MLEDSKTKTMKCQLVEQGFKPGSCLTRIKNTHKKACDVILKSEGNEWYRLIKPTHLSRPEHYLR</sequence>
<evidence type="ECO:0000313" key="2">
    <source>
        <dbReference type="Proteomes" id="UP000051861"/>
    </source>
</evidence>
<dbReference type="EMBL" id="LIZX01000057">
    <property type="protein sequence ID" value="KPJ68255.1"/>
    <property type="molecule type" value="Genomic_DNA"/>
</dbReference>
<name>A0A0S7Y1C0_UNCSA</name>
<organism evidence="1 2">
    <name type="scientific">candidate division WOR-1 bacterium DG_54_3</name>
    <dbReference type="NCBI Taxonomy" id="1703775"/>
    <lineage>
        <taxon>Bacteria</taxon>
        <taxon>Bacillati</taxon>
        <taxon>Saganbacteria</taxon>
    </lineage>
</organism>
<dbReference type="Proteomes" id="UP000051861">
    <property type="component" value="Unassembled WGS sequence"/>
</dbReference>
<gene>
    <name evidence="1" type="ORF">AMJ44_06820</name>
</gene>
<dbReference type="AlphaFoldDB" id="A0A0S7Y1C0"/>
<comment type="caution">
    <text evidence="1">The sequence shown here is derived from an EMBL/GenBank/DDBJ whole genome shotgun (WGS) entry which is preliminary data.</text>
</comment>